<dbReference type="Gene3D" id="3.40.50.300">
    <property type="entry name" value="P-loop containing nucleotide triphosphate hydrolases"/>
    <property type="match status" value="1"/>
</dbReference>
<dbReference type="PATRIC" id="fig|49338.4.peg.3843"/>
<gene>
    <name evidence="3" type="ORF">DPCES_3579</name>
</gene>
<feature type="domain" description="Protein CR006 P-loop" evidence="2">
    <location>
        <begin position="26"/>
        <end position="678"/>
    </location>
</feature>
<keyword evidence="1" id="KW-0175">Coiled coil</keyword>
<dbReference type="Pfam" id="PF13166">
    <property type="entry name" value="AAA_13"/>
    <property type="match status" value="1"/>
</dbReference>
<evidence type="ECO:0000313" key="3">
    <source>
        <dbReference type="EMBL" id="CDX03465.1"/>
    </source>
</evidence>
<organism evidence="3">
    <name type="scientific">Desulfitobacterium hafniense</name>
    <name type="common">Desulfitobacterium frappieri</name>
    <dbReference type="NCBI Taxonomy" id="49338"/>
    <lineage>
        <taxon>Bacteria</taxon>
        <taxon>Bacillati</taxon>
        <taxon>Bacillota</taxon>
        <taxon>Clostridia</taxon>
        <taxon>Eubacteriales</taxon>
        <taxon>Desulfitobacteriaceae</taxon>
        <taxon>Desulfitobacterium</taxon>
    </lineage>
</organism>
<name>A0A098B510_DESHA</name>
<proteinExistence type="predicted"/>
<dbReference type="RefSeq" id="WP_208926045.1">
    <property type="nucleotide sequence ID" value="NZ_LK996017.1"/>
</dbReference>
<accession>A0A098B510</accession>
<sequence length="758" mass="86562">MATKIPSVIEKIVLNNATYCNEVISPTFINFFFGNNGTGKSTIAKNIRANDGITWLSGKIDRDYTVLVYDQEFITANIQSYGKMPGVFTISEVNIEIQNQIQAKSEEKEKIDERYGELNTEKGKKENEQTTLLTTFQDSCWNKTRKLREGFEATQAGKKRKQSFAETVLAIKNPRHHDLKSLKKLYETAFDPGARVYNSFDAAHDTAVLDDLPGHDILGQAIISSNDTPFANFIKALNATDWVRQGHEQFSDGAEGKCPYCQQMLPEDFEDQIAACFDQRYQQNIQRLREYYETYKQEANRLFSTLQKTPEDVYPKINTTLLKDKLSLLYKTIEMNLNKIKGKIAEPAMTVTLDKTKDLLDEINTIISEFNKDIAENNAVVNAKQQKQAECRTKVWELIAHTLKDEVSSYNTSNRNLVEEIADLAIEINKSHKSSMALHNEMANLSRQVVNTKATVDSINTLLRDSGFQGFSIREKAKLQSVYEVVRPDGTIADNLSEGERNFIAFLYFYHLVKGSESADGGLKNKVVVIDDPVSSMDSNSLFIVSALTREMIEICHNNVDYENGPGQPDFIKQIFILTHNAYFHREITYNQVSKYLCVSFFLINKADNISTIRLCERRNDDIPTEMENYNPVQNSYAALWDEYRELTTTIPLLNVVRRILEYYFLQLCGYDGTDIRQRILKDNKDKFVVTDAEGKDDYTQYHVAAAMLSYISAAATGINDGMNYVDGCMEAEECRRTFEMIFELMNQGQHYKMMMGN</sequence>
<dbReference type="EMBL" id="LK996017">
    <property type="protein sequence ID" value="CDX03465.1"/>
    <property type="molecule type" value="Genomic_DNA"/>
</dbReference>
<evidence type="ECO:0000259" key="2">
    <source>
        <dbReference type="Pfam" id="PF13166"/>
    </source>
</evidence>
<dbReference type="PANTHER" id="PTHR32182">
    <property type="entry name" value="DNA REPLICATION AND REPAIR PROTEIN RECF"/>
    <property type="match status" value="1"/>
</dbReference>
<dbReference type="SUPFAM" id="SSF52540">
    <property type="entry name" value="P-loop containing nucleoside triphosphate hydrolases"/>
    <property type="match status" value="1"/>
</dbReference>
<dbReference type="InterPro" id="IPR027417">
    <property type="entry name" value="P-loop_NTPase"/>
</dbReference>
<evidence type="ECO:0000256" key="1">
    <source>
        <dbReference type="SAM" id="Coils"/>
    </source>
</evidence>
<dbReference type="InterPro" id="IPR026866">
    <property type="entry name" value="CR006_AAA"/>
</dbReference>
<dbReference type="AlphaFoldDB" id="A0A098B510"/>
<dbReference type="GO" id="GO:0006302">
    <property type="term" value="P:double-strand break repair"/>
    <property type="evidence" value="ECO:0007669"/>
    <property type="project" value="TreeGrafter"/>
</dbReference>
<dbReference type="PANTHER" id="PTHR32182:SF0">
    <property type="entry name" value="DNA REPLICATION AND REPAIR PROTEIN RECF"/>
    <property type="match status" value="1"/>
</dbReference>
<feature type="coiled-coil region" evidence="1">
    <location>
        <begin position="94"/>
        <end position="128"/>
    </location>
</feature>
<reference evidence="3" key="1">
    <citation type="submission" date="2014-07" db="EMBL/GenBank/DDBJ databases">
        <authorList>
            <person name="Hornung V.Bastian."/>
        </authorList>
    </citation>
    <scope>NUCLEOTIDE SEQUENCE</scope>
    <source>
        <strain evidence="3">PCE-S</strain>
    </source>
</reference>
<dbReference type="GO" id="GO:0000731">
    <property type="term" value="P:DNA synthesis involved in DNA repair"/>
    <property type="evidence" value="ECO:0007669"/>
    <property type="project" value="TreeGrafter"/>
</dbReference>
<protein>
    <submittedName>
        <fullName evidence="3">Conserved domain protein = CCUG 46377</fullName>
    </submittedName>
</protein>